<dbReference type="EMBL" id="GBRH01171997">
    <property type="protein sequence ID" value="JAE25899.1"/>
    <property type="molecule type" value="Transcribed_RNA"/>
</dbReference>
<evidence type="ECO:0000256" key="3">
    <source>
        <dbReference type="RuleBase" id="RU365026"/>
    </source>
</evidence>
<dbReference type="AlphaFoldDB" id="A0A0A9GR41"/>
<proteinExistence type="inferred from homology"/>
<dbReference type="Gene3D" id="1.20.1280.170">
    <property type="entry name" value="Exocyst complex component Exo70"/>
    <property type="match status" value="1"/>
</dbReference>
<evidence type="ECO:0000256" key="1">
    <source>
        <dbReference type="ARBA" id="ARBA00006756"/>
    </source>
</evidence>
<evidence type="ECO:0000259" key="4">
    <source>
        <dbReference type="Pfam" id="PF03081"/>
    </source>
</evidence>
<dbReference type="InterPro" id="IPR016159">
    <property type="entry name" value="Cullin_repeat-like_dom_sf"/>
</dbReference>
<dbReference type="Pfam" id="PF03081">
    <property type="entry name" value="Exo70_C"/>
    <property type="match status" value="1"/>
</dbReference>
<reference evidence="5" key="2">
    <citation type="journal article" date="2015" name="Data Brief">
        <title>Shoot transcriptome of the giant reed, Arundo donax.</title>
        <authorList>
            <person name="Barrero R.A."/>
            <person name="Guerrero F.D."/>
            <person name="Moolhuijzen P."/>
            <person name="Goolsby J.A."/>
            <person name="Tidwell J."/>
            <person name="Bellgard S.E."/>
            <person name="Bellgard M.I."/>
        </authorList>
    </citation>
    <scope>NUCLEOTIDE SEQUENCE</scope>
    <source>
        <tissue evidence="5">Shoot tissue taken approximately 20 cm above the soil surface</tissue>
    </source>
</reference>
<evidence type="ECO:0000256" key="2">
    <source>
        <dbReference type="ARBA" id="ARBA00022448"/>
    </source>
</evidence>
<comment type="similarity">
    <text evidence="1 3">Belongs to the EXO70 family.</text>
</comment>
<keyword evidence="2 3" id="KW-0813">Transport</keyword>
<keyword evidence="3" id="KW-0653">Protein transport</keyword>
<comment type="function">
    <text evidence="3">Component of the exocyst complex.</text>
</comment>
<dbReference type="GO" id="GO:0015031">
    <property type="term" value="P:protein transport"/>
    <property type="evidence" value="ECO:0007669"/>
    <property type="project" value="UniProtKB-KW"/>
</dbReference>
<dbReference type="GO" id="GO:0006887">
    <property type="term" value="P:exocytosis"/>
    <property type="evidence" value="ECO:0007669"/>
    <property type="project" value="UniProtKB-KW"/>
</dbReference>
<dbReference type="GO" id="GO:0005546">
    <property type="term" value="F:phosphatidylinositol-4,5-bisphosphate binding"/>
    <property type="evidence" value="ECO:0007669"/>
    <property type="project" value="InterPro"/>
</dbReference>
<keyword evidence="3" id="KW-0268">Exocytosis</keyword>
<reference evidence="5" key="1">
    <citation type="submission" date="2014-09" db="EMBL/GenBank/DDBJ databases">
        <authorList>
            <person name="Magalhaes I.L.F."/>
            <person name="Oliveira U."/>
            <person name="Santos F.R."/>
            <person name="Vidigal T.H.D.A."/>
            <person name="Brescovit A.D."/>
            <person name="Santos A.J."/>
        </authorList>
    </citation>
    <scope>NUCLEOTIDE SEQUENCE</scope>
    <source>
        <tissue evidence="5">Shoot tissue taken approximately 20 cm above the soil surface</tissue>
    </source>
</reference>
<dbReference type="SUPFAM" id="SSF74788">
    <property type="entry name" value="Cullin repeat-like"/>
    <property type="match status" value="1"/>
</dbReference>
<organism evidence="5">
    <name type="scientific">Arundo donax</name>
    <name type="common">Giant reed</name>
    <name type="synonym">Donax arundinaceus</name>
    <dbReference type="NCBI Taxonomy" id="35708"/>
    <lineage>
        <taxon>Eukaryota</taxon>
        <taxon>Viridiplantae</taxon>
        <taxon>Streptophyta</taxon>
        <taxon>Embryophyta</taxon>
        <taxon>Tracheophyta</taxon>
        <taxon>Spermatophyta</taxon>
        <taxon>Magnoliopsida</taxon>
        <taxon>Liliopsida</taxon>
        <taxon>Poales</taxon>
        <taxon>Poaceae</taxon>
        <taxon>PACMAD clade</taxon>
        <taxon>Arundinoideae</taxon>
        <taxon>Arundineae</taxon>
        <taxon>Arundo</taxon>
    </lineage>
</organism>
<feature type="domain" description="Exocyst complex subunit Exo70 C-terminal" evidence="4">
    <location>
        <begin position="1"/>
        <end position="190"/>
    </location>
</feature>
<evidence type="ECO:0000313" key="5">
    <source>
        <dbReference type="EMBL" id="JAE25899.1"/>
    </source>
</evidence>
<dbReference type="PANTHER" id="PTHR12542:SF112">
    <property type="entry name" value="EXOCYST SUBUNIT EXO70 FAMILY PROTEIN"/>
    <property type="match status" value="1"/>
</dbReference>
<dbReference type="GO" id="GO:0000145">
    <property type="term" value="C:exocyst"/>
    <property type="evidence" value="ECO:0007669"/>
    <property type="project" value="InterPro"/>
</dbReference>
<dbReference type="InterPro" id="IPR046364">
    <property type="entry name" value="Exo70_C"/>
</dbReference>
<dbReference type="PANTHER" id="PTHR12542">
    <property type="entry name" value="EXOCYST COMPLEX PROTEIN EXO70"/>
    <property type="match status" value="1"/>
</dbReference>
<sequence length="204" mass="23459">MDVIHGLETNLDAKSKQYKDHCLAHLFLMNNIQYIVRSICRSELKDLFGDDWIQRRRRIVQQHATQYRRVSWGKALDFLSAQGLTSSLGSTRGSTQRGVRIIGSYSCKTSKSVIKERFRSFNMQFEEVCQTQINWAIPDKELRENLILAITEILLPAYRNFLKRFGPLVGNSHNSSKYIKYTPEALAEALGNLFANKLLIKQGC</sequence>
<dbReference type="InterPro" id="IPR004140">
    <property type="entry name" value="Exo70"/>
</dbReference>
<protein>
    <recommendedName>
        <fullName evidence="3">Exocyst subunit Exo70 family protein</fullName>
    </recommendedName>
</protein>
<name>A0A0A9GR41_ARUDO</name>
<accession>A0A0A9GR41</accession>